<protein>
    <submittedName>
        <fullName evidence="1">Uncharacterized protein</fullName>
    </submittedName>
</protein>
<comment type="caution">
    <text evidence="1">The sequence shown here is derived from an EMBL/GenBank/DDBJ whole genome shotgun (WGS) entry which is preliminary data.</text>
</comment>
<reference evidence="1" key="1">
    <citation type="submission" date="2023-04" db="EMBL/GenBank/DDBJ databases">
        <title>A chromosome-level genome assembly of the parasitoid wasp Eretmocerus hayati.</title>
        <authorList>
            <person name="Zhong Y."/>
            <person name="Liu S."/>
            <person name="Liu Y."/>
        </authorList>
    </citation>
    <scope>NUCLEOTIDE SEQUENCE</scope>
    <source>
        <strain evidence="1">ZJU_SS_LIU_2023</strain>
    </source>
</reference>
<name>A0ACC2P4J3_9HYME</name>
<accession>A0ACC2P4J3</accession>
<sequence>MENRRQRGLIPCYTCNAAHAPRNMPRIGEDIERREIAISRRDAAGRVPMQITEETRFCFNCNRSVTDEIRLLQNDPSAVRLNVLSQTSSQTCLICDGDNHLVRLSLKARVNIFLKRNIYASENTRSCRNHLDDAGQLMPEFLDGLRFVNRPLRIAGTLLRPFLDELRDNCTTGTRYENENNFTEEEFATLSPVTREQFRILFTYCDPIIERDQFLYVTKRHLLTFLCKMRQGVPDDFLASTFGYNSRQRASSVIATVRRSLMQRFVPENLGLGHITRDQFIARHVTDFANHLYNPTPGTGRIILYIDGTYIEVEMSSNFSAARKSYSSHKNYYLLKPAVVVGPDGYILDVHPIYFSDVRNNDAAMLIDTLQRYAAHNFRPWIRPGDIIILDRGYRNARLILEQAGITVIMPPFLERNQRQFTTEEANNSRLITKTRWIVEARNGHFKSMFKFFDHRVSATHATNLEDFFKIAAAIINRFRPTIDMNGMDAQYANELRIRAAQPNVMQARIEVDNYLRTRNGRWIRLNEFDDADFPILTVEDLRQITAGVYQVNLAPAYIQDKLIRDQNEVFEFDTLIDEPGLLRVRIWSRYSNATRHQLWIAYGYDDEDILAYYCTCRAGARTLGTCAHVASVLWFLGHARHQNAVKYPSVAMIEHINDARNG</sequence>
<evidence type="ECO:0000313" key="2">
    <source>
        <dbReference type="Proteomes" id="UP001239111"/>
    </source>
</evidence>
<dbReference type="Proteomes" id="UP001239111">
    <property type="component" value="Chromosome 2"/>
</dbReference>
<gene>
    <name evidence="1" type="ORF">QAD02_014026</name>
</gene>
<keyword evidence="2" id="KW-1185">Reference proteome</keyword>
<proteinExistence type="predicted"/>
<evidence type="ECO:0000313" key="1">
    <source>
        <dbReference type="EMBL" id="KAJ8678239.1"/>
    </source>
</evidence>
<organism evidence="1 2">
    <name type="scientific">Eretmocerus hayati</name>
    <dbReference type="NCBI Taxonomy" id="131215"/>
    <lineage>
        <taxon>Eukaryota</taxon>
        <taxon>Metazoa</taxon>
        <taxon>Ecdysozoa</taxon>
        <taxon>Arthropoda</taxon>
        <taxon>Hexapoda</taxon>
        <taxon>Insecta</taxon>
        <taxon>Pterygota</taxon>
        <taxon>Neoptera</taxon>
        <taxon>Endopterygota</taxon>
        <taxon>Hymenoptera</taxon>
        <taxon>Apocrita</taxon>
        <taxon>Proctotrupomorpha</taxon>
        <taxon>Chalcidoidea</taxon>
        <taxon>Aphelinidae</taxon>
        <taxon>Aphelininae</taxon>
        <taxon>Eretmocerus</taxon>
    </lineage>
</organism>
<dbReference type="EMBL" id="CM056742">
    <property type="protein sequence ID" value="KAJ8678239.1"/>
    <property type="molecule type" value="Genomic_DNA"/>
</dbReference>